<evidence type="ECO:0000313" key="5">
    <source>
        <dbReference type="EMBL" id="RUS26703.1"/>
    </source>
</evidence>
<dbReference type="PANTHER" id="PTHR13292:SF0">
    <property type="entry name" value="AUTOPHAGY-RELATED PROTEIN 101"/>
    <property type="match status" value="1"/>
</dbReference>
<keyword evidence="6" id="KW-1185">Reference proteome</keyword>
<feature type="region of interest" description="Disordered" evidence="4">
    <location>
        <begin position="265"/>
        <end position="292"/>
    </location>
</feature>
<comment type="similarity">
    <text evidence="1">Belongs to the ATG101 family.</text>
</comment>
<dbReference type="EMBL" id="RBNJ01009850">
    <property type="protein sequence ID" value="RUS26703.1"/>
    <property type="molecule type" value="Genomic_DNA"/>
</dbReference>
<dbReference type="GO" id="GO:0000407">
    <property type="term" value="C:phagophore assembly site"/>
    <property type="evidence" value="ECO:0007669"/>
    <property type="project" value="TreeGrafter"/>
</dbReference>
<proteinExistence type="inferred from homology"/>
<protein>
    <recommendedName>
        <fullName evidence="2">Autophagy-related protein 101</fullName>
    </recommendedName>
</protein>
<accession>A0A433QA96</accession>
<keyword evidence="3" id="KW-0072">Autophagy</keyword>
<dbReference type="PANTHER" id="PTHR13292">
    <property type="entry name" value="AUTOPHAGY-RELATED PROTEIN 101"/>
    <property type="match status" value="1"/>
</dbReference>
<dbReference type="Pfam" id="PF07855">
    <property type="entry name" value="ATG101"/>
    <property type="match status" value="1"/>
</dbReference>
<gene>
    <name evidence="5" type="ORF">BC938DRAFT_484238</name>
</gene>
<evidence type="ECO:0000313" key="6">
    <source>
        <dbReference type="Proteomes" id="UP000274822"/>
    </source>
</evidence>
<dbReference type="InterPro" id="IPR012445">
    <property type="entry name" value="ATG101"/>
</dbReference>
<dbReference type="GO" id="GO:0000045">
    <property type="term" value="P:autophagosome assembly"/>
    <property type="evidence" value="ECO:0007669"/>
    <property type="project" value="TreeGrafter"/>
</dbReference>
<dbReference type="Proteomes" id="UP000274822">
    <property type="component" value="Unassembled WGS sequence"/>
</dbReference>
<reference evidence="5 6" key="1">
    <citation type="journal article" date="2018" name="New Phytol.">
        <title>Phylogenomics of Endogonaceae and evolution of mycorrhizas within Mucoromycota.</title>
        <authorList>
            <person name="Chang Y."/>
            <person name="Desiro A."/>
            <person name="Na H."/>
            <person name="Sandor L."/>
            <person name="Lipzen A."/>
            <person name="Clum A."/>
            <person name="Barry K."/>
            <person name="Grigoriev I.V."/>
            <person name="Martin F.M."/>
            <person name="Stajich J.E."/>
            <person name="Smith M.E."/>
            <person name="Bonito G."/>
            <person name="Spatafora J.W."/>
        </authorList>
    </citation>
    <scope>NUCLEOTIDE SEQUENCE [LARGE SCALE GENOMIC DNA]</scope>
    <source>
        <strain evidence="5 6">AD002</strain>
    </source>
</reference>
<evidence type="ECO:0000256" key="4">
    <source>
        <dbReference type="SAM" id="MobiDB-lite"/>
    </source>
</evidence>
<evidence type="ECO:0000256" key="1">
    <source>
        <dbReference type="ARBA" id="ARBA00007130"/>
    </source>
</evidence>
<evidence type="ECO:0000256" key="2">
    <source>
        <dbReference type="ARBA" id="ARBA00018874"/>
    </source>
</evidence>
<dbReference type="AlphaFoldDB" id="A0A433QA96"/>
<sequence length="292" mass="32908">MRTFDLNQQVITRRLRAQRLTQEIRIRISGLAVKDFIANDKASGVIVIKGKEEQTLHKPPNAGHGPSSLSFPFSLNVLIQMTPEVFPIDITVDKGFVKDVLKALLHTILFHRVFATIRPRDFDVLDTTVVSAAPTAYVWLSKSDTEHGMRAGVLTGNFSKPKNKKKKKKISFYDSDIDHTVEEKVNAFARGVDGSNQSKGQIAVMFYEKRAKKAWFGKSEEEVCWEQWAITITGVQPQDDRGGTPDVTQKHGEAPLAMSINNTANREREEGTHPTHYKQRREPVPFPGMRVI</sequence>
<dbReference type="GO" id="GO:1990316">
    <property type="term" value="C:Atg1/ULK1 kinase complex"/>
    <property type="evidence" value="ECO:0007669"/>
    <property type="project" value="TreeGrafter"/>
</dbReference>
<organism evidence="5 6">
    <name type="scientific">Jimgerdemannia flammicorona</name>
    <dbReference type="NCBI Taxonomy" id="994334"/>
    <lineage>
        <taxon>Eukaryota</taxon>
        <taxon>Fungi</taxon>
        <taxon>Fungi incertae sedis</taxon>
        <taxon>Mucoromycota</taxon>
        <taxon>Mucoromycotina</taxon>
        <taxon>Endogonomycetes</taxon>
        <taxon>Endogonales</taxon>
        <taxon>Endogonaceae</taxon>
        <taxon>Jimgerdemannia</taxon>
    </lineage>
</organism>
<comment type="caution">
    <text evidence="5">The sequence shown here is derived from an EMBL/GenBank/DDBJ whole genome shotgun (WGS) entry which is preliminary data.</text>
</comment>
<dbReference type="GO" id="GO:0019901">
    <property type="term" value="F:protein kinase binding"/>
    <property type="evidence" value="ECO:0007669"/>
    <property type="project" value="TreeGrafter"/>
</dbReference>
<evidence type="ECO:0000256" key="3">
    <source>
        <dbReference type="ARBA" id="ARBA00023006"/>
    </source>
</evidence>
<name>A0A433QA96_9FUNG</name>